<sequence>MADNDGDSHMDSPPDLSDTGDVETAAGQLINSAILSPPDSQHRGASDMPTSAPGANSNGKRPLNTMSNGVMVDLTGGEATSAKSKTRSSGQDFAPKTHAASGYTWSKHEDEPGYGWNNKKALDERQRAWDGLMHKHYMIKNRYGDPFEMAEKEQAIRNSLNQREGHGMALRHDYEDTELTAQDGQWTVKLMVSHCTSYRTLRPFRGMYWDVRRRAPYYWSDIRDGLNYRTFAGTVRIFFINLLPAIAFQLDMSRNTNGYFGINEALFVSALAALVFSTLSCQPLTVVGITGLISLFNYTVYAITEQCGIVELYPEFIAWVSIWAAITHWIAAICNWCDYMRYITDFSSNAFGMYVGVIYMVKGFQEMTALYGESSPEAGLMGAIIAICYFLSVILLESVGGTIWSTPNIRKFLSDYAYAIATIWWTGLSHFPGHIYNSGMLRVPHTTAFYPTVDRRPWLVSFWTLPVKWVFVALPIGILLTLLFYYDHNVSSLTAQAKQFPLKKPAGFHWDFFLLGCTCFIGGIVGIPLPNGLVPQAPVHTDSLTEYKDTLTKSKERDIEPEEGEWVQHNRKVVSATLVREQRISHFLMALALVGFMTGPFLDVLHTIPRALFAGVFWAVGWSGLMAMNITQNLWFLLSERRYVDPQDPRLTLSKWRILYYVFWQMLGVAFSLGVSFTRAAIGFPVIIISLIPLRWILLPRIFTEHELLVLDAPTADADVVLASMGGRPTLPEVRMMEEKRRQQGADGELGEGSGSGSSSENAQGMRSREGFKDEEEKEVEHERGQEQARFGVQPTLRTGHA</sequence>
<dbReference type="OrthoDB" id="1735926at2759"/>
<feature type="transmembrane region" description="Helical" evidence="6">
    <location>
        <begin position="226"/>
        <end position="247"/>
    </location>
</feature>
<feature type="transmembrane region" description="Helical" evidence="6">
    <location>
        <begin position="259"/>
        <end position="277"/>
    </location>
</feature>
<dbReference type="GO" id="GO:0006820">
    <property type="term" value="P:monoatomic anion transport"/>
    <property type="evidence" value="ECO:0007669"/>
    <property type="project" value="InterPro"/>
</dbReference>
<proteinExistence type="predicted"/>
<dbReference type="GO" id="GO:0005886">
    <property type="term" value="C:plasma membrane"/>
    <property type="evidence" value="ECO:0007669"/>
    <property type="project" value="TreeGrafter"/>
</dbReference>
<dbReference type="STRING" id="329884.A0A4U0WWP5"/>
<feature type="transmembrane region" description="Helical" evidence="6">
    <location>
        <begin position="612"/>
        <end position="638"/>
    </location>
</feature>
<feature type="transmembrane region" description="Helical" evidence="6">
    <location>
        <begin position="343"/>
        <end position="361"/>
    </location>
</feature>
<evidence type="ECO:0000313" key="8">
    <source>
        <dbReference type="EMBL" id="TKA66983.1"/>
    </source>
</evidence>
<feature type="transmembrane region" description="Helical" evidence="6">
    <location>
        <begin position="316"/>
        <end position="336"/>
    </location>
</feature>
<feature type="compositionally biased region" description="Basic and acidic residues" evidence="5">
    <location>
        <begin position="735"/>
        <end position="744"/>
    </location>
</feature>
<name>A0A4U0WWP5_9PEZI</name>
<feature type="transmembrane region" description="Helical" evidence="6">
    <location>
        <begin position="467"/>
        <end position="486"/>
    </location>
</feature>
<comment type="subcellular location">
    <subcellularLocation>
        <location evidence="1">Membrane</location>
        <topology evidence="1">Multi-pass membrane protein</topology>
    </subcellularLocation>
</comment>
<feature type="transmembrane region" description="Helical" evidence="6">
    <location>
        <begin position="584"/>
        <end position="605"/>
    </location>
</feature>
<dbReference type="AlphaFoldDB" id="A0A4U0WWP5"/>
<evidence type="ECO:0000256" key="5">
    <source>
        <dbReference type="SAM" id="MobiDB-lite"/>
    </source>
</evidence>
<keyword evidence="2 6" id="KW-0812">Transmembrane</keyword>
<keyword evidence="9" id="KW-1185">Reference proteome</keyword>
<reference evidence="8 9" key="1">
    <citation type="submission" date="2017-03" db="EMBL/GenBank/DDBJ databases">
        <title>Genomes of endolithic fungi from Antarctica.</title>
        <authorList>
            <person name="Coleine C."/>
            <person name="Masonjones S."/>
            <person name="Stajich J.E."/>
        </authorList>
    </citation>
    <scope>NUCLEOTIDE SEQUENCE [LARGE SCALE GENOMIC DNA]</scope>
    <source>
        <strain evidence="8 9">CCFEE 5184</strain>
    </source>
</reference>
<dbReference type="GO" id="GO:0050801">
    <property type="term" value="P:monoatomic ion homeostasis"/>
    <property type="evidence" value="ECO:0007669"/>
    <property type="project" value="TreeGrafter"/>
</dbReference>
<accession>A0A4U0WWP5</accession>
<feature type="transmembrane region" description="Helical" evidence="6">
    <location>
        <begin position="381"/>
        <end position="404"/>
    </location>
</feature>
<feature type="transmembrane region" description="Helical" evidence="6">
    <location>
        <begin position="658"/>
        <end position="675"/>
    </location>
</feature>
<feature type="domain" description="Bicarbonate transporter-like transmembrane" evidence="7">
    <location>
        <begin position="374"/>
        <end position="714"/>
    </location>
</feature>
<feature type="transmembrane region" description="Helical" evidence="6">
    <location>
        <begin position="284"/>
        <end position="304"/>
    </location>
</feature>
<dbReference type="PANTHER" id="PTHR11453">
    <property type="entry name" value="ANION EXCHANGE PROTEIN"/>
    <property type="match status" value="1"/>
</dbReference>
<feature type="compositionally biased region" description="Polar residues" evidence="5">
    <location>
        <begin position="81"/>
        <end position="91"/>
    </location>
</feature>
<protein>
    <recommendedName>
        <fullName evidence="7">Bicarbonate transporter-like transmembrane domain-containing protein</fullName>
    </recommendedName>
</protein>
<keyword evidence="3 6" id="KW-1133">Transmembrane helix</keyword>
<dbReference type="PANTHER" id="PTHR11453:SF38">
    <property type="entry name" value="ANION TRANSPORTER (EUROFUNG)"/>
    <property type="match status" value="1"/>
</dbReference>
<evidence type="ECO:0000256" key="4">
    <source>
        <dbReference type="ARBA" id="ARBA00023136"/>
    </source>
</evidence>
<keyword evidence="4 6" id="KW-0472">Membrane</keyword>
<dbReference type="InterPro" id="IPR003020">
    <property type="entry name" value="HCO3_transpt_euk"/>
</dbReference>
<comment type="caution">
    <text evidence="8">The sequence shown here is derived from an EMBL/GenBank/DDBJ whole genome shotgun (WGS) entry which is preliminary data.</text>
</comment>
<feature type="region of interest" description="Disordered" evidence="5">
    <location>
        <begin position="732"/>
        <end position="802"/>
    </location>
</feature>
<feature type="compositionally biased region" description="Polar residues" evidence="5">
    <location>
        <begin position="53"/>
        <end position="68"/>
    </location>
</feature>
<feature type="transmembrane region" description="Helical" evidence="6">
    <location>
        <begin position="682"/>
        <end position="699"/>
    </location>
</feature>
<dbReference type="InterPro" id="IPR011531">
    <property type="entry name" value="HCO3_transpt-like_TM_dom"/>
</dbReference>
<gene>
    <name evidence="8" type="ORF">B0A55_11236</name>
</gene>
<evidence type="ECO:0000256" key="1">
    <source>
        <dbReference type="ARBA" id="ARBA00004141"/>
    </source>
</evidence>
<evidence type="ECO:0000256" key="3">
    <source>
        <dbReference type="ARBA" id="ARBA00022989"/>
    </source>
</evidence>
<feature type="transmembrane region" description="Helical" evidence="6">
    <location>
        <begin position="507"/>
        <end position="529"/>
    </location>
</feature>
<feature type="compositionally biased region" description="Basic and acidic residues" evidence="5">
    <location>
        <begin position="1"/>
        <end position="12"/>
    </location>
</feature>
<dbReference type="GO" id="GO:0005452">
    <property type="term" value="F:solute:inorganic anion antiporter activity"/>
    <property type="evidence" value="ECO:0007669"/>
    <property type="project" value="InterPro"/>
</dbReference>
<dbReference type="EMBL" id="NAJQ01000604">
    <property type="protein sequence ID" value="TKA66983.1"/>
    <property type="molecule type" value="Genomic_DNA"/>
</dbReference>
<feature type="region of interest" description="Disordered" evidence="5">
    <location>
        <begin position="1"/>
        <end position="105"/>
    </location>
</feature>
<evidence type="ECO:0000259" key="7">
    <source>
        <dbReference type="Pfam" id="PF00955"/>
    </source>
</evidence>
<dbReference type="Proteomes" id="UP000309340">
    <property type="component" value="Unassembled WGS sequence"/>
</dbReference>
<dbReference type="Pfam" id="PF00955">
    <property type="entry name" value="HCO3_cotransp"/>
    <property type="match status" value="2"/>
</dbReference>
<feature type="domain" description="Bicarbonate transporter-like transmembrane" evidence="7">
    <location>
        <begin position="202"/>
        <end position="372"/>
    </location>
</feature>
<evidence type="ECO:0000313" key="9">
    <source>
        <dbReference type="Proteomes" id="UP000309340"/>
    </source>
</evidence>
<evidence type="ECO:0000256" key="2">
    <source>
        <dbReference type="ARBA" id="ARBA00022692"/>
    </source>
</evidence>
<organism evidence="8 9">
    <name type="scientific">Friedmanniomyces simplex</name>
    <dbReference type="NCBI Taxonomy" id="329884"/>
    <lineage>
        <taxon>Eukaryota</taxon>
        <taxon>Fungi</taxon>
        <taxon>Dikarya</taxon>
        <taxon>Ascomycota</taxon>
        <taxon>Pezizomycotina</taxon>
        <taxon>Dothideomycetes</taxon>
        <taxon>Dothideomycetidae</taxon>
        <taxon>Mycosphaerellales</taxon>
        <taxon>Teratosphaeriaceae</taxon>
        <taxon>Friedmanniomyces</taxon>
    </lineage>
</organism>
<dbReference type="GO" id="GO:0046713">
    <property type="term" value="P:borate transport"/>
    <property type="evidence" value="ECO:0007669"/>
    <property type="project" value="TreeGrafter"/>
</dbReference>
<evidence type="ECO:0000256" key="6">
    <source>
        <dbReference type="SAM" id="Phobius"/>
    </source>
</evidence>
<dbReference type="Gene3D" id="1.10.287.570">
    <property type="entry name" value="Helical hairpin bin"/>
    <property type="match status" value="1"/>
</dbReference>